<accession>M4BED9</accession>
<dbReference type="Proteomes" id="UP000011713">
    <property type="component" value="Unassembled WGS sequence"/>
</dbReference>
<reference evidence="3" key="1">
    <citation type="journal article" date="2010" name="Science">
        <title>Signatures of adaptation to obligate biotrophy in the Hyaloperonospora arabidopsidis genome.</title>
        <authorList>
            <person name="Baxter L."/>
            <person name="Tripathy S."/>
            <person name="Ishaque N."/>
            <person name="Boot N."/>
            <person name="Cabral A."/>
            <person name="Kemen E."/>
            <person name="Thines M."/>
            <person name="Ah-Fong A."/>
            <person name="Anderson R."/>
            <person name="Badejoko W."/>
            <person name="Bittner-Eddy P."/>
            <person name="Boore J.L."/>
            <person name="Chibucos M.C."/>
            <person name="Coates M."/>
            <person name="Dehal P."/>
            <person name="Delehaunty K."/>
            <person name="Dong S."/>
            <person name="Downton P."/>
            <person name="Dumas B."/>
            <person name="Fabro G."/>
            <person name="Fronick C."/>
            <person name="Fuerstenberg S.I."/>
            <person name="Fulton L."/>
            <person name="Gaulin E."/>
            <person name="Govers F."/>
            <person name="Hughes L."/>
            <person name="Humphray S."/>
            <person name="Jiang R.H."/>
            <person name="Judelson H."/>
            <person name="Kamoun S."/>
            <person name="Kyung K."/>
            <person name="Meijer H."/>
            <person name="Minx P."/>
            <person name="Morris P."/>
            <person name="Nelson J."/>
            <person name="Phuntumart V."/>
            <person name="Qutob D."/>
            <person name="Rehmany A."/>
            <person name="Rougon-Cardoso A."/>
            <person name="Ryden P."/>
            <person name="Torto-Alalibo T."/>
            <person name="Studholme D."/>
            <person name="Wang Y."/>
            <person name="Win J."/>
            <person name="Wood J."/>
            <person name="Clifton S.W."/>
            <person name="Rogers J."/>
            <person name="Van den Ackerveken G."/>
            <person name="Jones J.D."/>
            <person name="McDowell J.M."/>
            <person name="Beynon J."/>
            <person name="Tyler B.M."/>
        </authorList>
    </citation>
    <scope>NUCLEOTIDE SEQUENCE [LARGE SCALE GENOMIC DNA]</scope>
    <source>
        <strain evidence="3">Emoy2</strain>
    </source>
</reference>
<organism evidence="2 3">
    <name type="scientific">Hyaloperonospora arabidopsidis (strain Emoy2)</name>
    <name type="common">Downy mildew agent</name>
    <name type="synonym">Peronospora arabidopsidis</name>
    <dbReference type="NCBI Taxonomy" id="559515"/>
    <lineage>
        <taxon>Eukaryota</taxon>
        <taxon>Sar</taxon>
        <taxon>Stramenopiles</taxon>
        <taxon>Oomycota</taxon>
        <taxon>Peronosporomycetes</taxon>
        <taxon>Peronosporales</taxon>
        <taxon>Peronosporaceae</taxon>
        <taxon>Hyaloperonospora</taxon>
    </lineage>
</organism>
<reference evidence="2" key="2">
    <citation type="submission" date="2015-06" db="UniProtKB">
        <authorList>
            <consortium name="EnsemblProtists"/>
        </authorList>
    </citation>
    <scope>IDENTIFICATION</scope>
    <source>
        <strain evidence="2">Emoy2</strain>
    </source>
</reference>
<dbReference type="AlphaFoldDB" id="M4BED9"/>
<feature type="region of interest" description="Disordered" evidence="1">
    <location>
        <begin position="73"/>
        <end position="111"/>
    </location>
</feature>
<dbReference type="EMBL" id="JH598174">
    <property type="status" value="NOT_ANNOTATED_CDS"/>
    <property type="molecule type" value="Genomic_DNA"/>
</dbReference>
<dbReference type="EnsemblProtists" id="HpaT804657">
    <property type="protein sequence ID" value="HpaP804657"/>
    <property type="gene ID" value="HpaG804657"/>
</dbReference>
<evidence type="ECO:0000313" key="3">
    <source>
        <dbReference type="Proteomes" id="UP000011713"/>
    </source>
</evidence>
<proteinExistence type="predicted"/>
<dbReference type="HOGENOM" id="CLU_2163268_0_0_1"/>
<evidence type="ECO:0000313" key="2">
    <source>
        <dbReference type="EnsemblProtists" id="HpaP804657"/>
    </source>
</evidence>
<keyword evidence="3" id="KW-1185">Reference proteome</keyword>
<dbReference type="VEuPathDB" id="FungiDB:HpaG804657"/>
<evidence type="ECO:0000256" key="1">
    <source>
        <dbReference type="SAM" id="MobiDB-lite"/>
    </source>
</evidence>
<protein>
    <submittedName>
        <fullName evidence="2">Uncharacterized protein</fullName>
    </submittedName>
</protein>
<dbReference type="InParanoid" id="M4BED9"/>
<name>M4BED9_HYAAE</name>
<sequence>MLSTLSPEVNLRRLQARGEDELRILPSGNGIDLRRCVQGFCNAELARIMSPEKLRLTLTVLTVSMQVTTCRSGRSSSRVSGIASTAPAARTKRSRESSTKEFSTLKRLKSA</sequence>